<dbReference type="SUPFAM" id="SSF50685">
    <property type="entry name" value="Barwin-like endoglucanases"/>
    <property type="match status" value="1"/>
</dbReference>
<comment type="function">
    <text evidence="6">Causes loosening and extension of plant cell walls by disrupting non-covalent bonding between cellulose microfibrils and matrix glucans. No enzymatic activity has been found.</text>
</comment>
<evidence type="ECO:0000259" key="7">
    <source>
        <dbReference type="PROSITE" id="PS50842"/>
    </source>
</evidence>
<feature type="domain" description="Expansin-like EG45" evidence="7">
    <location>
        <begin position="47"/>
        <end position="160"/>
    </location>
</feature>
<dbReference type="GeneID" id="105058390"/>
<dbReference type="PRINTS" id="PR01226">
    <property type="entry name" value="EXPANSIN"/>
</dbReference>
<dbReference type="OrthoDB" id="5823761at2759"/>
<dbReference type="InterPro" id="IPR036749">
    <property type="entry name" value="Expansin_CBD_sf"/>
</dbReference>
<keyword evidence="6" id="KW-0961">Cell wall biogenesis/degradation</keyword>
<keyword evidence="2 6" id="KW-0134">Cell wall</keyword>
<dbReference type="CDD" id="cd22274">
    <property type="entry name" value="DPBB_EXPA_N"/>
    <property type="match status" value="1"/>
</dbReference>
<comment type="similarity">
    <text evidence="1 6">Belongs to the expansin family. Expansin A subfamily.</text>
</comment>
<dbReference type="PROSITE" id="PS50842">
    <property type="entry name" value="EXPANSIN_EG45"/>
    <property type="match status" value="1"/>
</dbReference>
<dbReference type="GO" id="GO:0009664">
    <property type="term" value="P:plant-type cell wall organization"/>
    <property type="evidence" value="ECO:0007669"/>
    <property type="project" value="InterPro"/>
</dbReference>
<dbReference type="PRINTS" id="PR01225">
    <property type="entry name" value="EXPANSNFAMLY"/>
</dbReference>
<dbReference type="SMART" id="SM00837">
    <property type="entry name" value="DPBB_1"/>
    <property type="match status" value="1"/>
</dbReference>
<dbReference type="InterPro" id="IPR002963">
    <property type="entry name" value="Expansin"/>
</dbReference>
<dbReference type="InterPro" id="IPR007117">
    <property type="entry name" value="Expansin_CBD"/>
</dbReference>
<evidence type="ECO:0000256" key="3">
    <source>
        <dbReference type="ARBA" id="ARBA00022525"/>
    </source>
</evidence>
<keyword evidence="5" id="KW-0472">Membrane</keyword>
<dbReference type="GO" id="GO:0016020">
    <property type="term" value="C:membrane"/>
    <property type="evidence" value="ECO:0007669"/>
    <property type="project" value="UniProtKB-SubCell"/>
</dbReference>
<dbReference type="Pfam" id="PF03330">
    <property type="entry name" value="DPBB_1"/>
    <property type="match status" value="1"/>
</dbReference>
<evidence type="ECO:0000256" key="2">
    <source>
        <dbReference type="ARBA" id="ARBA00022512"/>
    </source>
</evidence>
<dbReference type="Proteomes" id="UP000504607">
    <property type="component" value="Chromosome 1"/>
</dbReference>
<dbReference type="InterPro" id="IPR007112">
    <property type="entry name" value="Expansin/allergen_DPBB_dom"/>
</dbReference>
<accession>A0A6I9S8U5</accession>
<dbReference type="Gene3D" id="2.40.40.10">
    <property type="entry name" value="RlpA-like domain"/>
    <property type="match status" value="1"/>
</dbReference>
<feature type="chain" id="PRO_5027153992" description="Expansin" evidence="6">
    <location>
        <begin position="25"/>
        <end position="255"/>
    </location>
</feature>
<dbReference type="KEGG" id="egu:105058390"/>
<dbReference type="InterPro" id="IPR007118">
    <property type="entry name" value="Expan_Lol_pI"/>
</dbReference>
<evidence type="ECO:0000256" key="6">
    <source>
        <dbReference type="RuleBase" id="RU365023"/>
    </source>
</evidence>
<dbReference type="InterPro" id="IPR009009">
    <property type="entry name" value="RlpA-like_DPBB"/>
</dbReference>
<dbReference type="Pfam" id="PF01357">
    <property type="entry name" value="Expansin_C"/>
    <property type="match status" value="1"/>
</dbReference>
<protein>
    <recommendedName>
        <fullName evidence="6">Expansin</fullName>
    </recommendedName>
</protein>
<dbReference type="InterPro" id="IPR036908">
    <property type="entry name" value="RlpA-like_sf"/>
</dbReference>
<organism evidence="9 10">
    <name type="scientific">Elaeis guineensis var. tenera</name>
    <name type="common">Oil palm</name>
    <dbReference type="NCBI Taxonomy" id="51953"/>
    <lineage>
        <taxon>Eukaryota</taxon>
        <taxon>Viridiplantae</taxon>
        <taxon>Streptophyta</taxon>
        <taxon>Embryophyta</taxon>
        <taxon>Tracheophyta</taxon>
        <taxon>Spermatophyta</taxon>
        <taxon>Magnoliopsida</taxon>
        <taxon>Liliopsida</taxon>
        <taxon>Arecaceae</taxon>
        <taxon>Arecoideae</taxon>
        <taxon>Cocoseae</taxon>
        <taxon>Elaeidinae</taxon>
        <taxon>Elaeis</taxon>
    </lineage>
</organism>
<evidence type="ECO:0000256" key="4">
    <source>
        <dbReference type="ARBA" id="ARBA00022729"/>
    </source>
</evidence>
<proteinExistence type="inferred from homology"/>
<evidence type="ECO:0000256" key="5">
    <source>
        <dbReference type="ARBA" id="ARBA00023136"/>
    </source>
</evidence>
<keyword evidence="4 6" id="KW-0732">Signal</keyword>
<dbReference type="InParanoid" id="A0A6I9S8U5"/>
<dbReference type="GO" id="GO:0005576">
    <property type="term" value="C:extracellular region"/>
    <property type="evidence" value="ECO:0007669"/>
    <property type="project" value="InterPro"/>
</dbReference>
<evidence type="ECO:0000259" key="8">
    <source>
        <dbReference type="PROSITE" id="PS50843"/>
    </source>
</evidence>
<sequence length="255" mass="28084">MAKISIAIVCVAATAWLMASGAMAQVSEWDTATAAYYGDATGRDSLGGACGYGNLFKQGYGLETAAVSKALFNDGSTCGACYEIRCYNDSRWCAPGSITISATNFCWPHPASSNESASRCNPPRKHFDLPQPMFFKLVNDYRASIIPVQFRKVPCVKKGGIMFEMMGDPDFIQVLVYNVGGSGDVGLVWVKVNGADERFWQMDRVWGGIWRTNLRLVGYSLSFKVSSSDYKKEVQSDNVIPANWTFGQRFEGKQF</sequence>
<evidence type="ECO:0000313" key="10">
    <source>
        <dbReference type="RefSeq" id="XP_010939619.1"/>
    </source>
</evidence>
<gene>
    <name evidence="10" type="primary">LOC105058390</name>
</gene>
<dbReference type="Gene3D" id="2.60.40.760">
    <property type="entry name" value="Expansin, cellulose-binding-like domain"/>
    <property type="match status" value="1"/>
</dbReference>
<dbReference type="RefSeq" id="XP_010939619.1">
    <property type="nucleotide sequence ID" value="XM_010941317.1"/>
</dbReference>
<keyword evidence="9" id="KW-1185">Reference proteome</keyword>
<reference evidence="10" key="1">
    <citation type="submission" date="2025-08" db="UniProtKB">
        <authorList>
            <consortium name="RefSeq"/>
        </authorList>
    </citation>
    <scope>IDENTIFICATION</scope>
</reference>
<comment type="subcellular location">
    <subcellularLocation>
        <location evidence="6">Secreted</location>
        <location evidence="6">Cell wall</location>
    </subcellularLocation>
    <subcellularLocation>
        <location evidence="6">Membrane</location>
        <topology evidence="6">Peripheral membrane protein</topology>
    </subcellularLocation>
</comment>
<feature type="signal peptide" evidence="6">
    <location>
        <begin position="1"/>
        <end position="24"/>
    </location>
</feature>
<dbReference type="PANTHER" id="PTHR31867">
    <property type="entry name" value="EXPANSIN-A15"/>
    <property type="match status" value="1"/>
</dbReference>
<evidence type="ECO:0000256" key="1">
    <source>
        <dbReference type="ARBA" id="ARBA00005392"/>
    </source>
</evidence>
<evidence type="ECO:0000313" key="9">
    <source>
        <dbReference type="Proteomes" id="UP000504607"/>
    </source>
</evidence>
<name>A0A6I9S8U5_ELAGV</name>
<dbReference type="AlphaFoldDB" id="A0A6I9S8U5"/>
<dbReference type="SUPFAM" id="SSF49590">
    <property type="entry name" value="PHL pollen allergen"/>
    <property type="match status" value="1"/>
</dbReference>
<feature type="domain" description="Expansin-like CBD" evidence="8">
    <location>
        <begin position="170"/>
        <end position="252"/>
    </location>
</feature>
<keyword evidence="3 6" id="KW-0964">Secreted</keyword>
<dbReference type="PROSITE" id="PS50843">
    <property type="entry name" value="EXPANSIN_CBD"/>
    <property type="match status" value="1"/>
</dbReference>